<dbReference type="SUPFAM" id="SSF47336">
    <property type="entry name" value="ACP-like"/>
    <property type="match status" value="1"/>
</dbReference>
<dbReference type="Proteomes" id="UP001163115">
    <property type="component" value="Chromosome"/>
</dbReference>
<dbReference type="RefSeq" id="WP_024836664.1">
    <property type="nucleotide sequence ID" value="NZ_CP113524.1"/>
</dbReference>
<protein>
    <submittedName>
        <fullName evidence="2">Phosphopantetheine-binding protein</fullName>
    </submittedName>
</protein>
<name>A0ABY7AES4_9FIRM</name>
<feature type="domain" description="Carrier" evidence="1">
    <location>
        <begin position="4"/>
        <end position="86"/>
    </location>
</feature>
<dbReference type="InterPro" id="IPR036736">
    <property type="entry name" value="ACP-like_sf"/>
</dbReference>
<proteinExistence type="predicted"/>
<dbReference type="EMBL" id="CP113524">
    <property type="protein sequence ID" value="WAJ25224.1"/>
    <property type="molecule type" value="Genomic_DNA"/>
</dbReference>
<evidence type="ECO:0000259" key="1">
    <source>
        <dbReference type="PROSITE" id="PS50075"/>
    </source>
</evidence>
<dbReference type="Pfam" id="PF00550">
    <property type="entry name" value="PP-binding"/>
    <property type="match status" value="1"/>
</dbReference>
<evidence type="ECO:0000313" key="3">
    <source>
        <dbReference type="Proteomes" id="UP001163115"/>
    </source>
</evidence>
<dbReference type="InterPro" id="IPR009081">
    <property type="entry name" value="PP-bd_ACP"/>
</dbReference>
<dbReference type="PROSITE" id="PS50075">
    <property type="entry name" value="CARRIER"/>
    <property type="match status" value="1"/>
</dbReference>
<organism evidence="2 3">
    <name type="scientific">Lacrimispora xylanolytica</name>
    <dbReference type="NCBI Taxonomy" id="29375"/>
    <lineage>
        <taxon>Bacteria</taxon>
        <taxon>Bacillati</taxon>
        <taxon>Bacillota</taxon>
        <taxon>Clostridia</taxon>
        <taxon>Lachnospirales</taxon>
        <taxon>Lachnospiraceae</taxon>
        <taxon>Lacrimispora</taxon>
    </lineage>
</organism>
<reference evidence="2" key="1">
    <citation type="submission" date="2022-11" db="EMBL/GenBank/DDBJ databases">
        <title>Lacrimispora xylanolytica sy1, complete genome.</title>
        <authorList>
            <person name="Choi S."/>
        </authorList>
    </citation>
    <scope>NUCLEOTIDE SEQUENCE</scope>
    <source>
        <strain evidence="2">Sy1</strain>
    </source>
</reference>
<sequence length="130" mass="14718">MENKELFDMVQETVAEVLDVEKEEISEITRPVVDLDAESLDLLDILFKLSRQTGKKVTMQVIQKDVRGGLTEDEFIDEAGYITREGVEKIKAAIGDDNIQAENITSKEVLRLIDIKYIMKIFNETPAGEV</sequence>
<keyword evidence="3" id="KW-1185">Reference proteome</keyword>
<gene>
    <name evidence="2" type="ORF">OW255_06880</name>
</gene>
<dbReference type="Gene3D" id="1.10.1200.10">
    <property type="entry name" value="ACP-like"/>
    <property type="match status" value="1"/>
</dbReference>
<accession>A0ABY7AES4</accession>
<evidence type="ECO:0000313" key="2">
    <source>
        <dbReference type="EMBL" id="WAJ25224.1"/>
    </source>
</evidence>